<proteinExistence type="predicted"/>
<dbReference type="Gene3D" id="2.150.10.10">
    <property type="entry name" value="Serralysin-like metalloprotease, C-terminal"/>
    <property type="match status" value="1"/>
</dbReference>
<sequence>MDFSSDTIFERVNEGIDTVLTYSNYFTLQANVENLTIAVPRSASLTGNSLDNRIVGGTGNDRLYGLEGNDTLIGNSGIDTAINWGVDRSAATVERVAGGPLRISSLLDGTDVASGVELVRFSDGLYSFEFGDPEGPSLAQFGGVTGGWSSQERYPRHLADVNGDGFADIVGFGQLGVLVSYGSPTGGFSDQVLAPIDFGHAAGWTSDLRFHRQLADVNGDGRADIVGFGQAGTLVALGKADGGFASPILAIVDYGANQGWTDQDRFARTLGDVNGDGRADIVGFGSAGILVSFGRADGGFQSPILALSDFTAARGWSSNDLFPRDVADVDGDGRADIVGFGTAGTYFAYAKADGTFATPIFVFREFGTDQGWTSQDRFTRRVADVNGDGFADVVGFGEAGTYVAFGYDPTGYGIDESLKPPARLFAPAFDLDDFGNRQGWRSDTITDRDLGDVNNDGLLDIVGFGPSGILIALNQGSLLSS</sequence>
<protein>
    <submittedName>
        <fullName evidence="2">FG-GAP-like repeat-containing protein</fullName>
    </submittedName>
</protein>
<accession>A0ABY5MYD6</accession>
<dbReference type="EMBL" id="CP097253">
    <property type="protein sequence ID" value="UUR09475.1"/>
    <property type="molecule type" value="Genomic_DNA"/>
</dbReference>
<evidence type="ECO:0000256" key="1">
    <source>
        <dbReference type="ARBA" id="ARBA00022729"/>
    </source>
</evidence>
<evidence type="ECO:0000313" key="2">
    <source>
        <dbReference type="EMBL" id="UUR09475.1"/>
    </source>
</evidence>
<dbReference type="InterPro" id="IPR001343">
    <property type="entry name" value="Hemolysn_Ca-bd"/>
</dbReference>
<name>A0ABY5MYD6_9SPHN</name>
<organism evidence="2 3">
    <name type="scientific">Sphingomonas glaciei</name>
    <dbReference type="NCBI Taxonomy" id="2938948"/>
    <lineage>
        <taxon>Bacteria</taxon>
        <taxon>Pseudomonadati</taxon>
        <taxon>Pseudomonadota</taxon>
        <taxon>Alphaproteobacteria</taxon>
        <taxon>Sphingomonadales</taxon>
        <taxon>Sphingomonadaceae</taxon>
        <taxon>Sphingomonas</taxon>
    </lineage>
</organism>
<dbReference type="InterPro" id="IPR011049">
    <property type="entry name" value="Serralysin-like_metalloprot_C"/>
</dbReference>
<dbReference type="SUPFAM" id="SSF69318">
    <property type="entry name" value="Integrin alpha N-terminal domain"/>
    <property type="match status" value="1"/>
</dbReference>
<reference evidence="2 3" key="1">
    <citation type="submission" date="2022-05" db="EMBL/GenBank/DDBJ databases">
        <title>S8-45 Sphingomonas ultraviolaceadurans.</title>
        <authorList>
            <person name="Liu Y."/>
        </authorList>
    </citation>
    <scope>NUCLEOTIDE SEQUENCE [LARGE SCALE GENOMIC DNA]</scope>
    <source>
        <strain evidence="2 3">S8-45</strain>
    </source>
</reference>
<dbReference type="Proteomes" id="UP000831921">
    <property type="component" value="Chromosome"/>
</dbReference>
<dbReference type="SUPFAM" id="SSF51120">
    <property type="entry name" value="beta-Roll"/>
    <property type="match status" value="1"/>
</dbReference>
<dbReference type="PANTHER" id="PTHR44103:SF1">
    <property type="entry name" value="PROPROTEIN CONVERTASE P"/>
    <property type="match status" value="1"/>
</dbReference>
<dbReference type="Pfam" id="PF00353">
    <property type="entry name" value="HemolysinCabind"/>
    <property type="match status" value="1"/>
</dbReference>
<dbReference type="Pfam" id="PF13517">
    <property type="entry name" value="FG-GAP_3"/>
    <property type="match status" value="2"/>
</dbReference>
<dbReference type="InterPro" id="IPR013517">
    <property type="entry name" value="FG-GAP"/>
</dbReference>
<dbReference type="PANTHER" id="PTHR44103">
    <property type="entry name" value="PROPROTEIN CONVERTASE P"/>
    <property type="match status" value="1"/>
</dbReference>
<keyword evidence="3" id="KW-1185">Reference proteome</keyword>
<dbReference type="Gene3D" id="2.40.128.340">
    <property type="match status" value="1"/>
</dbReference>
<evidence type="ECO:0000313" key="3">
    <source>
        <dbReference type="Proteomes" id="UP000831921"/>
    </source>
</evidence>
<keyword evidence="1" id="KW-0732">Signal</keyword>
<dbReference type="InterPro" id="IPR028994">
    <property type="entry name" value="Integrin_alpha_N"/>
</dbReference>
<gene>
    <name evidence="2" type="ORF">M1K48_11930</name>
</gene>